<dbReference type="EMBL" id="QPIE01000002">
    <property type="protein sequence ID" value="RCU43966.1"/>
    <property type="molecule type" value="Genomic_DNA"/>
</dbReference>
<organism evidence="1 2">
    <name type="scientific">Chryseobacterium lacus</name>
    <dbReference type="NCBI Taxonomy" id="2058346"/>
    <lineage>
        <taxon>Bacteria</taxon>
        <taxon>Pseudomonadati</taxon>
        <taxon>Bacteroidota</taxon>
        <taxon>Flavobacteriia</taxon>
        <taxon>Flavobacteriales</taxon>
        <taxon>Weeksellaceae</taxon>
        <taxon>Chryseobacterium group</taxon>
        <taxon>Chryseobacterium</taxon>
    </lineage>
</organism>
<evidence type="ECO:0000313" key="1">
    <source>
        <dbReference type="EMBL" id="RCU43966.1"/>
    </source>
</evidence>
<sequence length="76" mass="8678">MLLTTHTFAQEANETVYYFAVGWEHLPQNEKAKLNMQPVVSNVVRINCGDYSVPSTSVTNQLRDYYQAITPNKEVL</sequence>
<reference evidence="1 2" key="1">
    <citation type="submission" date="2018-07" db="EMBL/GenBank/DDBJ databases">
        <title>Chryseobacterium lacus sp. nov., isolated from lake water.</title>
        <authorList>
            <person name="Li C.-M."/>
        </authorList>
    </citation>
    <scope>NUCLEOTIDE SEQUENCE [LARGE SCALE GENOMIC DNA]</scope>
    <source>
        <strain evidence="1 2">YLOS41</strain>
    </source>
</reference>
<keyword evidence="2" id="KW-1185">Reference proteome</keyword>
<name>A0A368N141_9FLAO</name>
<comment type="caution">
    <text evidence="1">The sequence shown here is derived from an EMBL/GenBank/DDBJ whole genome shotgun (WGS) entry which is preliminary data.</text>
</comment>
<accession>A0A368N141</accession>
<dbReference type="AlphaFoldDB" id="A0A368N141"/>
<proteinExistence type="predicted"/>
<dbReference type="Proteomes" id="UP000252172">
    <property type="component" value="Unassembled WGS sequence"/>
</dbReference>
<protein>
    <submittedName>
        <fullName evidence="1">Uncharacterized protein</fullName>
    </submittedName>
</protein>
<gene>
    <name evidence="1" type="ORF">DQ356_02795</name>
</gene>
<evidence type="ECO:0000313" key="2">
    <source>
        <dbReference type="Proteomes" id="UP000252172"/>
    </source>
</evidence>